<protein>
    <submittedName>
        <fullName evidence="2">Uncharacterized protein</fullName>
    </submittedName>
</protein>
<proteinExistence type="predicted"/>
<keyword evidence="1" id="KW-0732">Signal</keyword>
<reference evidence="2 3" key="1">
    <citation type="submission" date="2018-06" db="EMBL/GenBank/DDBJ databases">
        <title>Genomic Encyclopedia of Type Strains, Phase IV (KMG-IV): sequencing the most valuable type-strain genomes for metagenomic binning, comparative biology and taxonomic classification.</title>
        <authorList>
            <person name="Goeker M."/>
        </authorList>
    </citation>
    <scope>NUCLEOTIDE SEQUENCE [LARGE SCALE GENOMIC DNA]</scope>
    <source>
        <strain evidence="2 3">DSM 24032</strain>
    </source>
</reference>
<dbReference type="Proteomes" id="UP000253083">
    <property type="component" value="Unassembled WGS sequence"/>
</dbReference>
<dbReference type="EMBL" id="QNRT01000002">
    <property type="protein sequence ID" value="RBP51227.1"/>
    <property type="molecule type" value="Genomic_DNA"/>
</dbReference>
<evidence type="ECO:0000313" key="3">
    <source>
        <dbReference type="Proteomes" id="UP000253083"/>
    </source>
</evidence>
<sequence>MKSTLSTISIMLIIAVNSRMTFAADWNVDQTTSIAAESPSLIQHDTNVSFQAINGIALDVGNDDLSNSNQTTTLAGNNIAISQTGTNTSSSVQALNSITAHSMRDISQSVAGFNTVAMTQTGALSGGNIQAFNYAHASTTIENLSQSTSGAEWTVSNGNIGSTQAVNYAQANRYTGSLEQSTILTTVNAAITGGLTTRINSVQGSIIGLSTPIMQSARIGTLNIVGRGTVIINHVAP</sequence>
<dbReference type="RefSeq" id="WP_147250979.1">
    <property type="nucleotide sequence ID" value="NZ_QNRT01000002.1"/>
</dbReference>
<organism evidence="2 3">
    <name type="scientific">Arenicella xantha</name>
    <dbReference type="NCBI Taxonomy" id="644221"/>
    <lineage>
        <taxon>Bacteria</taxon>
        <taxon>Pseudomonadati</taxon>
        <taxon>Pseudomonadota</taxon>
        <taxon>Gammaproteobacteria</taxon>
        <taxon>Arenicellales</taxon>
        <taxon>Arenicellaceae</taxon>
        <taxon>Arenicella</taxon>
    </lineage>
</organism>
<gene>
    <name evidence="2" type="ORF">DFR28_102646</name>
</gene>
<dbReference type="AlphaFoldDB" id="A0A395JN40"/>
<accession>A0A395JN40</accession>
<feature type="chain" id="PRO_5017200534" evidence="1">
    <location>
        <begin position="24"/>
        <end position="237"/>
    </location>
</feature>
<evidence type="ECO:0000313" key="2">
    <source>
        <dbReference type="EMBL" id="RBP51227.1"/>
    </source>
</evidence>
<comment type="caution">
    <text evidence="2">The sequence shown here is derived from an EMBL/GenBank/DDBJ whole genome shotgun (WGS) entry which is preliminary data.</text>
</comment>
<evidence type="ECO:0000256" key="1">
    <source>
        <dbReference type="SAM" id="SignalP"/>
    </source>
</evidence>
<dbReference type="InParanoid" id="A0A395JN40"/>
<name>A0A395JN40_9GAMM</name>
<feature type="signal peptide" evidence="1">
    <location>
        <begin position="1"/>
        <end position="23"/>
    </location>
</feature>
<keyword evidence="3" id="KW-1185">Reference proteome</keyword>